<feature type="transmembrane region" description="Helical" evidence="6">
    <location>
        <begin position="12"/>
        <end position="37"/>
    </location>
</feature>
<sequence length="416" mass="44911">MSGLPPTAPFPRWALAVDCTLSALSVVGGLAIIVGYICASQKQHLRLKLILGLGVTDFVQALTTLTGTALNLAGRPYVANSSSCLGSSFVYQACVICNACWTLAITVVTFASLLYPHSRTTVAFESAWAFPIITTICVAVSIAPSIAVTVVYPMKDAAGVCWLAPNTLASKLELFIPRAAVLAVVILLYLRMFIFFRRRDLHLLDTSSNSHAVESTHHKRFSLARLASRRSRVETHPLSQTSTNGFPAAAPPIRRLSAAPTIPAVDEESPPPEDGETPPEQVRKDSAATVSFSDHDTVPFGAAAQPMSLPRLPKVETPPLAPAPIPTPPRNVPLSPRQMNKRLSILMMAYPVAYSALVAVSVARLIQQFATGGRANPGLLYSSRFLIFSQGLVDGILYLAIQTAFRYWTRRGRPPR</sequence>
<dbReference type="EMBL" id="PJQD01000122">
    <property type="protein sequence ID" value="POY70340.1"/>
    <property type="molecule type" value="Genomic_DNA"/>
</dbReference>
<organism evidence="8 9">
    <name type="scientific">Rhodotorula taiwanensis</name>
    <dbReference type="NCBI Taxonomy" id="741276"/>
    <lineage>
        <taxon>Eukaryota</taxon>
        <taxon>Fungi</taxon>
        <taxon>Dikarya</taxon>
        <taxon>Basidiomycota</taxon>
        <taxon>Pucciniomycotina</taxon>
        <taxon>Microbotryomycetes</taxon>
        <taxon>Sporidiobolales</taxon>
        <taxon>Sporidiobolaceae</taxon>
        <taxon>Rhodotorula</taxon>
    </lineage>
</organism>
<accession>A0A2S5B0M9</accession>
<evidence type="ECO:0000256" key="6">
    <source>
        <dbReference type="SAM" id="Phobius"/>
    </source>
</evidence>
<feature type="transmembrane region" description="Helical" evidence="6">
    <location>
        <begin position="386"/>
        <end position="408"/>
    </location>
</feature>
<keyword evidence="4 6" id="KW-0472">Membrane</keyword>
<dbReference type="STRING" id="741276.A0A2S5B0M9"/>
<keyword evidence="2 6" id="KW-0812">Transmembrane</keyword>
<keyword evidence="9" id="KW-1185">Reference proteome</keyword>
<dbReference type="GO" id="GO:0004930">
    <property type="term" value="F:G protein-coupled receptor activity"/>
    <property type="evidence" value="ECO:0007669"/>
    <property type="project" value="TreeGrafter"/>
</dbReference>
<dbReference type="Proteomes" id="UP000237144">
    <property type="component" value="Unassembled WGS sequence"/>
</dbReference>
<evidence type="ECO:0000259" key="7">
    <source>
        <dbReference type="Pfam" id="PF11710"/>
    </source>
</evidence>
<feature type="transmembrane region" description="Helical" evidence="6">
    <location>
        <begin position="90"/>
        <end position="115"/>
    </location>
</feature>
<feature type="transmembrane region" description="Helical" evidence="6">
    <location>
        <begin position="174"/>
        <end position="194"/>
    </location>
</feature>
<dbReference type="GO" id="GO:0005886">
    <property type="term" value="C:plasma membrane"/>
    <property type="evidence" value="ECO:0007669"/>
    <property type="project" value="TreeGrafter"/>
</dbReference>
<gene>
    <name evidence="8" type="ORF">BMF94_6620</name>
</gene>
<feature type="compositionally biased region" description="Pro residues" evidence="5">
    <location>
        <begin position="319"/>
        <end position="331"/>
    </location>
</feature>
<feature type="region of interest" description="Disordered" evidence="5">
    <location>
        <begin position="311"/>
        <end position="335"/>
    </location>
</feature>
<reference evidence="8 9" key="1">
    <citation type="journal article" date="2018" name="Front. Microbiol.">
        <title>Prospects for Fungal Bioremediation of Acidic Radioactive Waste Sites: Characterization and Genome Sequence of Rhodotorula taiwanensis MD1149.</title>
        <authorList>
            <person name="Tkavc R."/>
            <person name="Matrosova V.Y."/>
            <person name="Grichenko O.E."/>
            <person name="Gostincar C."/>
            <person name="Volpe R.P."/>
            <person name="Klimenkova P."/>
            <person name="Gaidamakova E.K."/>
            <person name="Zhou C.E."/>
            <person name="Stewart B.J."/>
            <person name="Lyman M.G."/>
            <person name="Malfatti S.A."/>
            <person name="Rubinfeld B."/>
            <person name="Courtot M."/>
            <person name="Singh J."/>
            <person name="Dalgard C.L."/>
            <person name="Hamilton T."/>
            <person name="Frey K.G."/>
            <person name="Gunde-Cimerman N."/>
            <person name="Dugan L."/>
            <person name="Daly M.J."/>
        </authorList>
    </citation>
    <scope>NUCLEOTIDE SEQUENCE [LARGE SCALE GENOMIC DNA]</scope>
    <source>
        <strain evidence="8 9">MD1149</strain>
    </source>
</reference>
<evidence type="ECO:0000256" key="2">
    <source>
        <dbReference type="ARBA" id="ARBA00022692"/>
    </source>
</evidence>
<feature type="transmembrane region" description="Helical" evidence="6">
    <location>
        <begin position="49"/>
        <end position="70"/>
    </location>
</feature>
<dbReference type="PANTHER" id="PTHR23112:SF0">
    <property type="entry name" value="TRANSMEMBRANE PROTEIN 116"/>
    <property type="match status" value="1"/>
</dbReference>
<feature type="compositionally biased region" description="Acidic residues" evidence="5">
    <location>
        <begin position="265"/>
        <end position="277"/>
    </location>
</feature>
<proteinExistence type="predicted"/>
<dbReference type="InterPro" id="IPR023041">
    <property type="entry name" value="Glucose_rcpt_Git3-like_N"/>
</dbReference>
<evidence type="ECO:0000256" key="3">
    <source>
        <dbReference type="ARBA" id="ARBA00022989"/>
    </source>
</evidence>
<protein>
    <recommendedName>
        <fullName evidence="7">Glucose receptor Git3-like N-terminal domain-containing protein</fullName>
    </recommendedName>
</protein>
<dbReference type="SUPFAM" id="SSF81321">
    <property type="entry name" value="Family A G protein-coupled receptor-like"/>
    <property type="match status" value="1"/>
</dbReference>
<dbReference type="Pfam" id="PF11710">
    <property type="entry name" value="Git3"/>
    <property type="match status" value="1"/>
</dbReference>
<evidence type="ECO:0000313" key="9">
    <source>
        <dbReference type="Proteomes" id="UP000237144"/>
    </source>
</evidence>
<keyword evidence="3 6" id="KW-1133">Transmembrane helix</keyword>
<dbReference type="Gene3D" id="1.20.1070.10">
    <property type="entry name" value="Rhodopsin 7-helix transmembrane proteins"/>
    <property type="match status" value="1"/>
</dbReference>
<comment type="subcellular location">
    <subcellularLocation>
        <location evidence="1">Membrane</location>
        <topology evidence="1">Multi-pass membrane protein</topology>
    </subcellularLocation>
</comment>
<feature type="region of interest" description="Disordered" evidence="5">
    <location>
        <begin position="232"/>
        <end position="286"/>
    </location>
</feature>
<dbReference type="GO" id="GO:0007189">
    <property type="term" value="P:adenylate cyclase-activating G protein-coupled receptor signaling pathway"/>
    <property type="evidence" value="ECO:0007669"/>
    <property type="project" value="TreeGrafter"/>
</dbReference>
<name>A0A2S5B0M9_9BASI</name>
<dbReference type="OrthoDB" id="100006at2759"/>
<evidence type="ECO:0000256" key="1">
    <source>
        <dbReference type="ARBA" id="ARBA00004141"/>
    </source>
</evidence>
<feature type="transmembrane region" description="Helical" evidence="6">
    <location>
        <begin position="345"/>
        <end position="366"/>
    </location>
</feature>
<feature type="domain" description="Glucose receptor Git3-like N-terminal" evidence="7">
    <location>
        <begin position="18"/>
        <end position="199"/>
    </location>
</feature>
<dbReference type="AlphaFoldDB" id="A0A2S5B0M9"/>
<evidence type="ECO:0000256" key="4">
    <source>
        <dbReference type="ARBA" id="ARBA00023136"/>
    </source>
</evidence>
<dbReference type="PANTHER" id="PTHR23112">
    <property type="entry name" value="G PROTEIN-COUPLED RECEPTOR 157-RELATED"/>
    <property type="match status" value="1"/>
</dbReference>
<comment type="caution">
    <text evidence="8">The sequence shown here is derived from an EMBL/GenBank/DDBJ whole genome shotgun (WGS) entry which is preliminary data.</text>
</comment>
<evidence type="ECO:0000313" key="8">
    <source>
        <dbReference type="EMBL" id="POY70340.1"/>
    </source>
</evidence>
<feature type="transmembrane region" description="Helical" evidence="6">
    <location>
        <begin position="127"/>
        <end position="154"/>
    </location>
</feature>
<evidence type="ECO:0000256" key="5">
    <source>
        <dbReference type="SAM" id="MobiDB-lite"/>
    </source>
</evidence>